<dbReference type="EMBL" id="RQGA01000018">
    <property type="protein sequence ID" value="TGL35598.1"/>
    <property type="molecule type" value="Genomic_DNA"/>
</dbReference>
<dbReference type="Proteomes" id="UP000298125">
    <property type="component" value="Unassembled WGS sequence"/>
</dbReference>
<evidence type="ECO:0000313" key="2">
    <source>
        <dbReference type="EMBL" id="TGL35598.1"/>
    </source>
</evidence>
<reference evidence="2" key="1">
    <citation type="journal article" date="2019" name="PLoS Negl. Trop. Dis.">
        <title>Revisiting the worldwide diversity of Leptospira species in the environment.</title>
        <authorList>
            <person name="Vincent A.T."/>
            <person name="Schiettekatte O."/>
            <person name="Bourhy P."/>
            <person name="Veyrier F.J."/>
            <person name="Picardeau M."/>
        </authorList>
    </citation>
    <scope>NUCLEOTIDE SEQUENCE [LARGE SCALE GENOMIC DNA]</scope>
    <source>
        <strain evidence="2">201702692</strain>
    </source>
</reference>
<keyword evidence="3" id="KW-1185">Reference proteome</keyword>
<evidence type="ECO:0000256" key="1">
    <source>
        <dbReference type="SAM" id="Phobius"/>
    </source>
</evidence>
<proteinExistence type="predicted"/>
<evidence type="ECO:0000313" key="3">
    <source>
        <dbReference type="Proteomes" id="UP000298125"/>
    </source>
</evidence>
<protein>
    <submittedName>
        <fullName evidence="2">Uncharacterized protein</fullName>
    </submittedName>
</protein>
<feature type="transmembrane region" description="Helical" evidence="1">
    <location>
        <begin position="22"/>
        <end position="39"/>
    </location>
</feature>
<keyword evidence="1" id="KW-0812">Transmembrane</keyword>
<comment type="caution">
    <text evidence="2">The sequence shown here is derived from an EMBL/GenBank/DDBJ whole genome shotgun (WGS) entry which is preliminary data.</text>
</comment>
<gene>
    <name evidence="2" type="ORF">EHQ49_17635</name>
</gene>
<organism evidence="2 3">
    <name type="scientific">Leptospira perdikensis</name>
    <dbReference type="NCBI Taxonomy" id="2484948"/>
    <lineage>
        <taxon>Bacteria</taxon>
        <taxon>Pseudomonadati</taxon>
        <taxon>Spirochaetota</taxon>
        <taxon>Spirochaetia</taxon>
        <taxon>Leptospirales</taxon>
        <taxon>Leptospiraceae</taxon>
        <taxon>Leptospira</taxon>
    </lineage>
</organism>
<sequence>MKNGEPSMIELIASFFGTWKNQIIRIMILVLLILAYLAFRTLNKKIGESQNEIIPLEQTNTPDPSMFDDICLYLTNKQCP</sequence>
<keyword evidence="1" id="KW-1133">Transmembrane helix</keyword>
<accession>A0A4R9JBD5</accession>
<keyword evidence="1" id="KW-0472">Membrane</keyword>
<name>A0A4R9JBD5_9LEPT</name>
<dbReference type="AlphaFoldDB" id="A0A4R9JBD5"/>